<dbReference type="InterPro" id="IPR020850">
    <property type="entry name" value="GED_dom"/>
</dbReference>
<dbReference type="Proteomes" id="UP000738349">
    <property type="component" value="Unassembled WGS sequence"/>
</dbReference>
<sequence>MATHSETRVIGDQKSGKSSVLEAICRVPFPVDEALCTRFPTEVVQRKSAEEAVAVTIKVTGRRDNHQALTGFYKKLSSSDSAGLTAAMQEASSLILSTPSVPGGRNHFSDDILKITVSGPGRYPLTVVDLPGLFYSSTKEQDQKDKVTVERMVRRYLRQPRNALLLVVPSRTSWPTMLAPAEIGKPGADPHGLRTLGIITGLDTSWSPQEHGWHCLRNRSKGERDRGEDRDAIEAAYFSHNWAEIDEACKGIANLRPKLSKLLAHHVQFYLPNIISEVRAEIKILNKTHRQLGKRCMSEREQRGLLSRMAVDFQLLCCSAVDGRYGEGTMPIQLQTFFNDPKDATRRCQDKRLQAVVRAMGQLFNSTMIKNGKRTEIVESSPRTSHIFFPPPPPPPPPLRRQPSSLFSRNTHKTSKEDDYSLNRIVTGKERSGTEEGGGEGDGEGESKRGSEKEEREGERRDVREEYSEEYSEEESEEEIEDESEEESEDESEEESEDESEEESEEDSEDESEEGSESPSEDDVSSSGSSEYGILRAWDHHAYRSPSPAGQTIEKFESEVRDMAFGWRGTESLNDVSLAFVSKLICEETSPWRKISRKHLMVVWKAIKRFVHLALKHCVDASFLPPLKRFIVNHHLKKLKADAKRQLNTLLRCHQGMNAAFHDFLGELDDGDLQFGTISRSTKEDVGNQLLEEVKSALSSQAVEKMVQIASHSVGGIGSLETAFANILIAKVKDTLTEAVQGKGAQDDPEPPTRRKLEQAAVRRAIDMTEKYYKHQVSLMSFVAYVNALVIQDGLLQRLPYEIFTNDIVSRQEVETIFKIAGEKEDTAKKRLECEKKLAILKKALTVFKDYRAKIS</sequence>
<dbReference type="AlphaFoldDB" id="A0A9P9JRE2"/>
<keyword evidence="1" id="KW-0547">Nucleotide-binding</keyword>
<dbReference type="InterPro" id="IPR000375">
    <property type="entry name" value="Dynamin_stalk"/>
</dbReference>
<evidence type="ECO:0000313" key="6">
    <source>
        <dbReference type="Proteomes" id="UP000738349"/>
    </source>
</evidence>
<comment type="caution">
    <text evidence="5">The sequence shown here is derived from an EMBL/GenBank/DDBJ whole genome shotgun (WGS) entry which is preliminary data.</text>
</comment>
<dbReference type="PANTHER" id="PTHR11566">
    <property type="entry name" value="DYNAMIN"/>
    <property type="match status" value="1"/>
</dbReference>
<dbReference type="GO" id="GO:0008017">
    <property type="term" value="F:microtubule binding"/>
    <property type="evidence" value="ECO:0007669"/>
    <property type="project" value="TreeGrafter"/>
</dbReference>
<evidence type="ECO:0000256" key="3">
    <source>
        <dbReference type="SAM" id="MobiDB-lite"/>
    </source>
</evidence>
<keyword evidence="5" id="KW-0378">Hydrolase</keyword>
<dbReference type="InterPro" id="IPR001401">
    <property type="entry name" value="Dynamin_GTPase"/>
</dbReference>
<dbReference type="InterPro" id="IPR027417">
    <property type="entry name" value="P-loop_NTPase"/>
</dbReference>
<reference evidence="5" key="1">
    <citation type="journal article" date="2021" name="Nat. Commun.">
        <title>Genetic determinants of endophytism in the Arabidopsis root mycobiome.</title>
        <authorList>
            <person name="Mesny F."/>
            <person name="Miyauchi S."/>
            <person name="Thiergart T."/>
            <person name="Pickel B."/>
            <person name="Atanasova L."/>
            <person name="Karlsson M."/>
            <person name="Huettel B."/>
            <person name="Barry K.W."/>
            <person name="Haridas S."/>
            <person name="Chen C."/>
            <person name="Bauer D."/>
            <person name="Andreopoulos W."/>
            <person name="Pangilinan J."/>
            <person name="LaButti K."/>
            <person name="Riley R."/>
            <person name="Lipzen A."/>
            <person name="Clum A."/>
            <person name="Drula E."/>
            <person name="Henrissat B."/>
            <person name="Kohler A."/>
            <person name="Grigoriev I.V."/>
            <person name="Martin F.M."/>
            <person name="Hacquard S."/>
        </authorList>
    </citation>
    <scope>NUCLEOTIDE SEQUENCE</scope>
    <source>
        <strain evidence="5">MPI-CAGE-AT-0147</strain>
    </source>
</reference>
<dbReference type="SUPFAM" id="SSF52540">
    <property type="entry name" value="P-loop containing nucleoside triphosphate hydrolases"/>
    <property type="match status" value="1"/>
</dbReference>
<dbReference type="GO" id="GO:0005739">
    <property type="term" value="C:mitochondrion"/>
    <property type="evidence" value="ECO:0007669"/>
    <property type="project" value="TreeGrafter"/>
</dbReference>
<protein>
    <submittedName>
        <fullName evidence="5">P-loop containing nucleoside triphosphate hydrolase protein</fullName>
    </submittedName>
</protein>
<dbReference type="GO" id="GO:0005874">
    <property type="term" value="C:microtubule"/>
    <property type="evidence" value="ECO:0007669"/>
    <property type="project" value="TreeGrafter"/>
</dbReference>
<dbReference type="CDD" id="cd08771">
    <property type="entry name" value="DLP_1"/>
    <property type="match status" value="1"/>
</dbReference>
<dbReference type="GO" id="GO:0003924">
    <property type="term" value="F:GTPase activity"/>
    <property type="evidence" value="ECO:0007669"/>
    <property type="project" value="InterPro"/>
</dbReference>
<evidence type="ECO:0000259" key="4">
    <source>
        <dbReference type="PROSITE" id="PS51388"/>
    </source>
</evidence>
<dbReference type="PRINTS" id="PR00195">
    <property type="entry name" value="DYNAMIN"/>
</dbReference>
<organism evidence="5 6">
    <name type="scientific">Dactylonectria macrodidyma</name>
    <dbReference type="NCBI Taxonomy" id="307937"/>
    <lineage>
        <taxon>Eukaryota</taxon>
        <taxon>Fungi</taxon>
        <taxon>Dikarya</taxon>
        <taxon>Ascomycota</taxon>
        <taxon>Pezizomycotina</taxon>
        <taxon>Sordariomycetes</taxon>
        <taxon>Hypocreomycetidae</taxon>
        <taxon>Hypocreales</taxon>
        <taxon>Nectriaceae</taxon>
        <taxon>Dactylonectria</taxon>
    </lineage>
</organism>
<dbReference type="SMART" id="SM00053">
    <property type="entry name" value="DYNc"/>
    <property type="match status" value="1"/>
</dbReference>
<dbReference type="PANTHER" id="PTHR11566:SF21">
    <property type="entry name" value="DYNAMIN RELATED PROTEIN 1, ISOFORM A"/>
    <property type="match status" value="1"/>
</dbReference>
<accession>A0A9P9JRE2</accession>
<dbReference type="EMBL" id="JAGMUV010000001">
    <property type="protein sequence ID" value="KAH7176188.1"/>
    <property type="molecule type" value="Genomic_DNA"/>
</dbReference>
<dbReference type="PROSITE" id="PS51388">
    <property type="entry name" value="GED"/>
    <property type="match status" value="1"/>
</dbReference>
<feature type="compositionally biased region" description="Basic and acidic residues" evidence="3">
    <location>
        <begin position="414"/>
        <end position="434"/>
    </location>
</feature>
<dbReference type="Pfam" id="PF01031">
    <property type="entry name" value="Dynamin_M"/>
    <property type="match status" value="1"/>
</dbReference>
<feature type="compositionally biased region" description="Basic and acidic residues" evidence="3">
    <location>
        <begin position="445"/>
        <end position="466"/>
    </location>
</feature>
<dbReference type="GO" id="GO:0016559">
    <property type="term" value="P:peroxisome fission"/>
    <property type="evidence" value="ECO:0007669"/>
    <property type="project" value="TreeGrafter"/>
</dbReference>
<dbReference type="Pfam" id="PF00350">
    <property type="entry name" value="Dynamin_N"/>
    <property type="match status" value="1"/>
</dbReference>
<keyword evidence="2" id="KW-0342">GTP-binding</keyword>
<dbReference type="GO" id="GO:0000266">
    <property type="term" value="P:mitochondrial fission"/>
    <property type="evidence" value="ECO:0007669"/>
    <property type="project" value="TreeGrafter"/>
</dbReference>
<feature type="compositionally biased region" description="Pro residues" evidence="3">
    <location>
        <begin position="389"/>
        <end position="400"/>
    </location>
</feature>
<gene>
    <name evidence="5" type="ORF">EDB81DRAFT_850161</name>
</gene>
<feature type="domain" description="GED" evidence="4">
    <location>
        <begin position="762"/>
        <end position="856"/>
    </location>
</feature>
<dbReference type="GO" id="GO:0016020">
    <property type="term" value="C:membrane"/>
    <property type="evidence" value="ECO:0007669"/>
    <property type="project" value="TreeGrafter"/>
</dbReference>
<dbReference type="OrthoDB" id="5061070at2759"/>
<dbReference type="GO" id="GO:0048312">
    <property type="term" value="P:intracellular distribution of mitochondria"/>
    <property type="evidence" value="ECO:0007669"/>
    <property type="project" value="TreeGrafter"/>
</dbReference>
<dbReference type="GO" id="GO:0006897">
    <property type="term" value="P:endocytosis"/>
    <property type="evidence" value="ECO:0007669"/>
    <property type="project" value="TreeGrafter"/>
</dbReference>
<keyword evidence="6" id="KW-1185">Reference proteome</keyword>
<evidence type="ECO:0000256" key="1">
    <source>
        <dbReference type="ARBA" id="ARBA00022741"/>
    </source>
</evidence>
<dbReference type="InterPro" id="IPR045063">
    <property type="entry name" value="Dynamin_N"/>
</dbReference>
<evidence type="ECO:0000256" key="2">
    <source>
        <dbReference type="ARBA" id="ARBA00023134"/>
    </source>
</evidence>
<feature type="region of interest" description="Disordered" evidence="3">
    <location>
        <begin position="378"/>
        <end position="530"/>
    </location>
</feature>
<dbReference type="InterPro" id="IPR022812">
    <property type="entry name" value="Dynamin"/>
</dbReference>
<dbReference type="Gene3D" id="3.40.50.300">
    <property type="entry name" value="P-loop containing nucleotide triphosphate hydrolases"/>
    <property type="match status" value="1"/>
</dbReference>
<name>A0A9P9JRE2_9HYPO</name>
<dbReference type="GO" id="GO:0005525">
    <property type="term" value="F:GTP binding"/>
    <property type="evidence" value="ECO:0007669"/>
    <property type="project" value="InterPro"/>
</dbReference>
<feature type="compositionally biased region" description="Acidic residues" evidence="3">
    <location>
        <begin position="467"/>
        <end position="524"/>
    </location>
</feature>
<proteinExistence type="predicted"/>
<evidence type="ECO:0000313" key="5">
    <source>
        <dbReference type="EMBL" id="KAH7176188.1"/>
    </source>
</evidence>